<comment type="similarity">
    <text evidence="1">Belongs to the short-chain dehydrogenases/reductases (SDR) family.</text>
</comment>
<dbReference type="OrthoDB" id="9788235at2"/>
<dbReference type="PANTHER" id="PTHR48107:SF16">
    <property type="entry name" value="NADPH-DEPENDENT ALDEHYDE REDUCTASE 1, CHLOROPLASTIC"/>
    <property type="match status" value="1"/>
</dbReference>
<evidence type="ECO:0000256" key="1">
    <source>
        <dbReference type="ARBA" id="ARBA00006484"/>
    </source>
</evidence>
<dbReference type="CDD" id="cd05355">
    <property type="entry name" value="SDR_c1"/>
    <property type="match status" value="1"/>
</dbReference>
<dbReference type="PRINTS" id="PR00080">
    <property type="entry name" value="SDRFAMILY"/>
</dbReference>
<dbReference type="EMBL" id="SEWF01000009">
    <property type="protein sequence ID" value="RYU96192.1"/>
    <property type="molecule type" value="Genomic_DNA"/>
</dbReference>
<dbReference type="PANTHER" id="PTHR48107">
    <property type="entry name" value="NADPH-DEPENDENT ALDEHYDE REDUCTASE-LIKE PROTEIN, CHLOROPLASTIC-RELATED"/>
    <property type="match status" value="1"/>
</dbReference>
<feature type="region of interest" description="Disordered" evidence="3">
    <location>
        <begin position="1"/>
        <end position="22"/>
    </location>
</feature>
<comment type="caution">
    <text evidence="4">The sequence shown here is derived from an EMBL/GenBank/DDBJ whole genome shotgun (WGS) entry which is preliminary data.</text>
</comment>
<dbReference type="NCBIfam" id="NF005559">
    <property type="entry name" value="PRK07231.1"/>
    <property type="match status" value="1"/>
</dbReference>
<dbReference type="AlphaFoldDB" id="A0A4Q5M1U0"/>
<gene>
    <name evidence="4" type="ORF">EWM59_08255</name>
</gene>
<sequence>MAMKQHEKEINQAVSKEKNMKDKPVFERPYDRKPQKLLNKVAIITGGDSGIGRAICIAFAREGANVAIVYRKHTEDAEETKKLVEEKGTKALLIESDVSKETNCTDIVEKVLKEWGKIDILVNNAGVQFPQEEVEDISSEQMKQTFEINIFSNFYLVKAALPHLKKGSSIINTASVVAYRGNPLLLDYSSSKGAIVAFTRTLSGMLAEKHIRVNAVAPGPIWTPLIVSTFSKEHQRKFGKKTPMKRPGQPAEVAPAYVFLASEDASYISGQVIHINGGEPVNG</sequence>
<dbReference type="Pfam" id="PF13561">
    <property type="entry name" value="adh_short_C2"/>
    <property type="match status" value="1"/>
</dbReference>
<name>A0A4Q5M1U0_9BACT</name>
<dbReference type="SUPFAM" id="SSF51735">
    <property type="entry name" value="NAD(P)-binding Rossmann-fold domains"/>
    <property type="match status" value="1"/>
</dbReference>
<dbReference type="InterPro" id="IPR036291">
    <property type="entry name" value="NAD(P)-bd_dom_sf"/>
</dbReference>
<dbReference type="PRINTS" id="PR00081">
    <property type="entry name" value="GDHRDH"/>
</dbReference>
<proteinExistence type="inferred from homology"/>
<evidence type="ECO:0000256" key="3">
    <source>
        <dbReference type="SAM" id="MobiDB-lite"/>
    </source>
</evidence>
<keyword evidence="5" id="KW-1185">Reference proteome</keyword>
<dbReference type="FunFam" id="3.40.50.720:FF:000084">
    <property type="entry name" value="Short-chain dehydrogenase reductase"/>
    <property type="match status" value="1"/>
</dbReference>
<reference evidence="4 5" key="1">
    <citation type="submission" date="2019-02" db="EMBL/GenBank/DDBJ databases">
        <title>Bacterial novel species Emticicia sp. 17J42-9 isolated from soil.</title>
        <authorList>
            <person name="Jung H.-Y."/>
        </authorList>
    </citation>
    <scope>NUCLEOTIDE SEQUENCE [LARGE SCALE GENOMIC DNA]</scope>
    <source>
        <strain evidence="4 5">17J42-9</strain>
    </source>
</reference>
<dbReference type="PROSITE" id="PS00061">
    <property type="entry name" value="ADH_SHORT"/>
    <property type="match status" value="1"/>
</dbReference>
<evidence type="ECO:0000313" key="4">
    <source>
        <dbReference type="EMBL" id="RYU96192.1"/>
    </source>
</evidence>
<keyword evidence="2" id="KW-0560">Oxidoreductase</keyword>
<protein>
    <submittedName>
        <fullName evidence="4">SDR family oxidoreductase</fullName>
    </submittedName>
</protein>
<evidence type="ECO:0000256" key="2">
    <source>
        <dbReference type="ARBA" id="ARBA00023002"/>
    </source>
</evidence>
<dbReference type="Gene3D" id="3.40.50.720">
    <property type="entry name" value="NAD(P)-binding Rossmann-like Domain"/>
    <property type="match status" value="1"/>
</dbReference>
<evidence type="ECO:0000313" key="5">
    <source>
        <dbReference type="Proteomes" id="UP000293162"/>
    </source>
</evidence>
<dbReference type="GO" id="GO:0016614">
    <property type="term" value="F:oxidoreductase activity, acting on CH-OH group of donors"/>
    <property type="evidence" value="ECO:0007669"/>
    <property type="project" value="UniProtKB-ARBA"/>
</dbReference>
<organism evidence="4 5">
    <name type="scientific">Emticicia agri</name>
    <dbReference type="NCBI Taxonomy" id="2492393"/>
    <lineage>
        <taxon>Bacteria</taxon>
        <taxon>Pseudomonadati</taxon>
        <taxon>Bacteroidota</taxon>
        <taxon>Cytophagia</taxon>
        <taxon>Cytophagales</taxon>
        <taxon>Leadbetterellaceae</taxon>
        <taxon>Emticicia</taxon>
    </lineage>
</organism>
<dbReference type="InterPro" id="IPR020904">
    <property type="entry name" value="Sc_DH/Rdtase_CS"/>
</dbReference>
<accession>A0A4Q5M1U0</accession>
<dbReference type="InterPro" id="IPR002347">
    <property type="entry name" value="SDR_fam"/>
</dbReference>
<dbReference type="Proteomes" id="UP000293162">
    <property type="component" value="Unassembled WGS sequence"/>
</dbReference>